<evidence type="ECO:0000313" key="3">
    <source>
        <dbReference type="Proteomes" id="UP000094285"/>
    </source>
</evidence>
<dbReference type="GeneID" id="30982636"/>
<feature type="non-terminal residue" evidence="2">
    <location>
        <position position="606"/>
    </location>
</feature>
<dbReference type="AlphaFoldDB" id="A0A1E4SCN1"/>
<sequence length="606" mass="69537">SNSKKKKRKYTSPAVPKCRHLKKSDGEPFWRKDIQYDFLQELFDDPTPAFTNEFPFCDIPSANNSPKLTFSELYIRSLVESSKCSKILKERLIKDVDLGKSVSKVCLLVNAGRMNTTINFVPEMRSTLRTYHSIPSLQADPQYGGSKPLQDTPRLKSILKAVCEGDDVVKSLEELLAHPPVKKPNTNVIQIIFLLSNYNKNIPHFDDESVDMSSRLFNSFMQFFLNSKMHPKCRARRFLWLLYTYLETNFSPEELASNPFGGAVPPSVDYIPDEELESFDKDTDFEIEYSEQMYKTRLQYLADEEHNSTPKRGNKSKSDLAAAAAAAAAAENGSESHDNEEYRQLLTDDAKSKKKKSRRSSGKAGPSPLTRTVIFAGPKHDDYSSEDSDSSVDYLEENYSAIDFSPKNPIRNRSKVRKLEFPIENLDVLNELYSTSSYISEVPQESTAIIARQDVVDRSKPIIYQVRTSSKASTASFNKKTIILGNWVYRYFKYKKSIGNKLLGIEWEDIRYDLINGLESYMYQQFGRSLDLRHVPEAHQHPKESSEEDLAFEYLPAHEFNAINETNSYLLQLATYCNDWFLKRISQEKFDRPALILFDLENNTMN</sequence>
<dbReference type="OrthoDB" id="5413003at2759"/>
<feature type="compositionally biased region" description="Low complexity" evidence="1">
    <location>
        <begin position="321"/>
        <end position="330"/>
    </location>
</feature>
<gene>
    <name evidence="2" type="ORF">CANTADRAFT_33187</name>
</gene>
<dbReference type="RefSeq" id="XP_020062377.1">
    <property type="nucleotide sequence ID" value="XM_020208499.1"/>
</dbReference>
<dbReference type="Proteomes" id="UP000094285">
    <property type="component" value="Unassembled WGS sequence"/>
</dbReference>
<evidence type="ECO:0008006" key="4">
    <source>
        <dbReference type="Google" id="ProtNLM"/>
    </source>
</evidence>
<name>A0A1E4SCN1_9ASCO</name>
<dbReference type="PANTHER" id="PTHR37287:SF1">
    <property type="entry name" value="INO EIGHTY SUBUNIT 1"/>
    <property type="match status" value="1"/>
</dbReference>
<evidence type="ECO:0000313" key="2">
    <source>
        <dbReference type="EMBL" id="ODV77255.1"/>
    </source>
</evidence>
<feature type="compositionally biased region" description="Basic residues" evidence="1">
    <location>
        <begin position="352"/>
        <end position="361"/>
    </location>
</feature>
<evidence type="ECO:0000256" key="1">
    <source>
        <dbReference type="SAM" id="MobiDB-lite"/>
    </source>
</evidence>
<proteinExistence type="predicted"/>
<keyword evidence="3" id="KW-1185">Reference proteome</keyword>
<dbReference type="InterPro" id="IPR038014">
    <property type="entry name" value="Ies1"/>
</dbReference>
<protein>
    <recommendedName>
        <fullName evidence="4">Ino eighty subunit 1</fullName>
    </recommendedName>
</protein>
<dbReference type="GO" id="GO:0031011">
    <property type="term" value="C:Ino80 complex"/>
    <property type="evidence" value="ECO:0007669"/>
    <property type="project" value="InterPro"/>
</dbReference>
<accession>A0A1E4SCN1</accession>
<reference evidence="3" key="1">
    <citation type="submission" date="2016-05" db="EMBL/GenBank/DDBJ databases">
        <title>Comparative genomics of biotechnologically important yeasts.</title>
        <authorList>
            <consortium name="DOE Joint Genome Institute"/>
            <person name="Riley R."/>
            <person name="Haridas S."/>
            <person name="Wolfe K.H."/>
            <person name="Lopes M.R."/>
            <person name="Hittinger C.T."/>
            <person name="Goker M."/>
            <person name="Salamov A."/>
            <person name="Wisecaver J."/>
            <person name="Long T.M."/>
            <person name="Aerts A.L."/>
            <person name="Barry K."/>
            <person name="Choi C."/>
            <person name="Clum A."/>
            <person name="Coughlan A.Y."/>
            <person name="Deshpande S."/>
            <person name="Douglass A.P."/>
            <person name="Hanson S.J."/>
            <person name="Klenk H.-P."/>
            <person name="Labutti K."/>
            <person name="Lapidus A."/>
            <person name="Lindquist E."/>
            <person name="Lipzen A."/>
            <person name="Meier-Kolthoff J.P."/>
            <person name="Ohm R.A."/>
            <person name="Otillar R.P."/>
            <person name="Pangilinan J."/>
            <person name="Peng Y."/>
            <person name="Rokas A."/>
            <person name="Rosa C.A."/>
            <person name="Scheuner C."/>
            <person name="Sibirny A.A."/>
            <person name="Slot J.C."/>
            <person name="Stielow J.B."/>
            <person name="Sun H."/>
            <person name="Kurtzman C.P."/>
            <person name="Blackwell M."/>
            <person name="Grigoriev I.V."/>
            <person name="Jeffries T.W."/>
        </authorList>
    </citation>
    <scope>NUCLEOTIDE SEQUENCE [LARGE SCALE GENOMIC DNA]</scope>
    <source>
        <strain evidence="3">NRRL Y-17324</strain>
    </source>
</reference>
<feature type="compositionally biased region" description="Basic and acidic residues" evidence="1">
    <location>
        <begin position="334"/>
        <end position="351"/>
    </location>
</feature>
<dbReference type="EMBL" id="KV453915">
    <property type="protein sequence ID" value="ODV77255.1"/>
    <property type="molecule type" value="Genomic_DNA"/>
</dbReference>
<feature type="region of interest" description="Disordered" evidence="1">
    <location>
        <begin position="305"/>
        <end position="390"/>
    </location>
</feature>
<organism evidence="2 3">
    <name type="scientific">Suhomyces tanzawaensis NRRL Y-17324</name>
    <dbReference type="NCBI Taxonomy" id="984487"/>
    <lineage>
        <taxon>Eukaryota</taxon>
        <taxon>Fungi</taxon>
        <taxon>Dikarya</taxon>
        <taxon>Ascomycota</taxon>
        <taxon>Saccharomycotina</taxon>
        <taxon>Pichiomycetes</taxon>
        <taxon>Debaryomycetaceae</taxon>
        <taxon>Suhomyces</taxon>
    </lineage>
</organism>
<dbReference type="STRING" id="984487.A0A1E4SCN1"/>
<dbReference type="PANTHER" id="PTHR37287">
    <property type="entry name" value="INO EIGHTY SUBUNIT 1"/>
    <property type="match status" value="1"/>
</dbReference>
<feature type="non-terminal residue" evidence="2">
    <location>
        <position position="1"/>
    </location>
</feature>